<dbReference type="PANTHER" id="PTHR19302:SF33">
    <property type="entry name" value="GAMMA-TUBULIN COMPLEX COMPONENT 5"/>
    <property type="match status" value="1"/>
</dbReference>
<dbReference type="CDD" id="cd22572">
    <property type="entry name" value="GCP5_NTD"/>
    <property type="match status" value="1"/>
</dbReference>
<evidence type="ECO:0000256" key="4">
    <source>
        <dbReference type="ARBA" id="ARBA00022701"/>
    </source>
</evidence>
<dbReference type="GO" id="GO:0000922">
    <property type="term" value="C:spindle pole"/>
    <property type="evidence" value="ECO:0007669"/>
    <property type="project" value="InterPro"/>
</dbReference>
<dbReference type="InterPro" id="IPR041470">
    <property type="entry name" value="GCP_N"/>
</dbReference>
<proteinExistence type="inferred from homology"/>
<comment type="subcellular location">
    <subcellularLocation>
        <location evidence="1">Cytoplasm</location>
        <location evidence="1">Cytoskeleton</location>
        <location evidence="1">Microtubule organizing center</location>
        <location evidence="1">Centrosome</location>
    </subcellularLocation>
</comment>
<dbReference type="InterPro" id="IPR040457">
    <property type="entry name" value="GCP_C"/>
</dbReference>
<dbReference type="InterPro" id="IPR042241">
    <property type="entry name" value="GCP_C_sf"/>
</dbReference>
<dbReference type="Pfam" id="PF17681">
    <property type="entry name" value="GCP_N_terminal"/>
    <property type="match status" value="1"/>
</dbReference>
<dbReference type="GO" id="GO:0051225">
    <property type="term" value="P:spindle assembly"/>
    <property type="evidence" value="ECO:0007669"/>
    <property type="project" value="TreeGrafter"/>
</dbReference>
<evidence type="ECO:0000256" key="8">
    <source>
        <dbReference type="RuleBase" id="RU363050"/>
    </source>
</evidence>
<dbReference type="InterPro" id="IPR007259">
    <property type="entry name" value="GCP"/>
</dbReference>
<keyword evidence="3 8" id="KW-0963">Cytoplasm</keyword>
<accession>A0A8C2NAH1</accession>
<dbReference type="GO" id="GO:0005874">
    <property type="term" value="C:microtubule"/>
    <property type="evidence" value="ECO:0007669"/>
    <property type="project" value="UniProtKB-KW"/>
</dbReference>
<reference evidence="12" key="2">
    <citation type="submission" date="2025-08" db="UniProtKB">
        <authorList>
            <consortium name="Ensembl"/>
        </authorList>
    </citation>
    <scope>IDENTIFICATION</scope>
</reference>
<keyword evidence="5 8" id="KW-0206">Cytoskeleton</keyword>
<dbReference type="Gene3D" id="1.20.120.1900">
    <property type="entry name" value="Gamma-tubulin complex, C-terminal domain"/>
    <property type="match status" value="1"/>
</dbReference>
<dbReference type="InterPro" id="IPR059169">
    <property type="entry name" value="GCP5_N_ext"/>
</dbReference>
<evidence type="ECO:0000256" key="2">
    <source>
        <dbReference type="ARBA" id="ARBA00010337"/>
    </source>
</evidence>
<dbReference type="Pfam" id="PF04130">
    <property type="entry name" value="GCP_C_terminal"/>
    <property type="match status" value="1"/>
</dbReference>
<evidence type="ECO:0000256" key="3">
    <source>
        <dbReference type="ARBA" id="ARBA00022490"/>
    </source>
</evidence>
<feature type="domain" description="Gamma tubulin complex component C-terminal" evidence="10">
    <location>
        <begin position="683"/>
        <end position="950"/>
    </location>
</feature>
<dbReference type="GO" id="GO:0005813">
    <property type="term" value="C:centrosome"/>
    <property type="evidence" value="ECO:0007669"/>
    <property type="project" value="UniProtKB-SubCell"/>
</dbReference>
<comment type="subunit">
    <text evidence="7">Component of the gamma-tubulin ring complex (gTuRC) consisting of TUBGCP2, TUBGCP3, TUBGCP4, TUBGCP5 and TUBGCP6 and gamma-tubulin TUBG1 or TUBG2. TUBGCP2, TUBGCP3, TUBGCP4, TUBGCP5 and TUBGCP6 assemble in a 5:5:2:1:1 stoichiometry; each is associated with a gamma-tubulin, thereby arranging 14 gamma-tubulins in a helical manner. Gamma-tubulin at the first position is blocked by TUBGCP3 at the last position, allowing 13 protafilaments to grow into a microtubule. The gTuRC (via TUBGCP3 and TUBGCP6) interacts with ACTB and MZT1; the interactions form a luminal bridge that stabilizes the initial structure during complex assembly. The gTuRC (via TUBGCP2) interacts with MZT2A/MZT2B and CDK5RAP2 (via CM1 motif); the interactions play a role in gTuRC activation.</text>
</comment>
<protein>
    <recommendedName>
        <fullName evidence="8">Gamma-tubulin complex component</fullName>
    </recommendedName>
</protein>
<comment type="function">
    <text evidence="6">Component of the gamma-tubulin ring complex (gTuRC) which mediates microtubule nucleation. The gTuRC regulates the minus-end nucleation of alpha-beta tubulin heterodimers that grow into microtubule protafilaments, a critical step in centrosome duplication and spindle formation.</text>
</comment>
<feature type="domain" description="Gamma tubulin complex component protein N-terminal" evidence="11">
    <location>
        <begin position="242"/>
        <end position="572"/>
    </location>
</feature>
<evidence type="ECO:0000259" key="11">
    <source>
        <dbReference type="Pfam" id="PF17681"/>
    </source>
</evidence>
<reference evidence="12" key="1">
    <citation type="submission" date="2019-03" db="EMBL/GenBank/DDBJ databases">
        <title>Genome sequencing and reference-guided assembly of Black Bengal Goat (Capra hircus).</title>
        <authorList>
            <person name="Siddiki A.Z."/>
            <person name="Baten A."/>
            <person name="Billah M."/>
            <person name="Alam M.A.U."/>
            <person name="Shawrob K.S.M."/>
            <person name="Saha S."/>
            <person name="Chowdhury M."/>
            <person name="Rahman A.H."/>
            <person name="Stear M."/>
            <person name="Miah G."/>
            <person name="Das G.B."/>
            <person name="Hossain M.M."/>
            <person name="Kumkum M."/>
            <person name="Islam M.S."/>
            <person name="Mollah A.M."/>
            <person name="Ahsan A."/>
            <person name="Tusar F."/>
            <person name="Khan M.K.I."/>
        </authorList>
    </citation>
    <scope>NUCLEOTIDE SEQUENCE [LARGE SCALE GENOMIC DNA]</scope>
</reference>
<organism evidence="12">
    <name type="scientific">Capra hircus</name>
    <name type="common">Goat</name>
    <dbReference type="NCBI Taxonomy" id="9925"/>
    <lineage>
        <taxon>Eukaryota</taxon>
        <taxon>Metazoa</taxon>
        <taxon>Chordata</taxon>
        <taxon>Craniata</taxon>
        <taxon>Vertebrata</taxon>
        <taxon>Euteleostomi</taxon>
        <taxon>Mammalia</taxon>
        <taxon>Eutheria</taxon>
        <taxon>Laurasiatheria</taxon>
        <taxon>Artiodactyla</taxon>
        <taxon>Ruminantia</taxon>
        <taxon>Pecora</taxon>
        <taxon>Bovidae</taxon>
        <taxon>Caprinae</taxon>
        <taxon>Capra</taxon>
    </lineage>
</organism>
<dbReference type="GO" id="GO:0000930">
    <property type="term" value="C:gamma-tubulin complex"/>
    <property type="evidence" value="ECO:0007669"/>
    <property type="project" value="TreeGrafter"/>
</dbReference>
<comment type="similarity">
    <text evidence="2 8">Belongs to the TUBGCP family.</text>
</comment>
<feature type="compositionally biased region" description="Basic and acidic residues" evidence="9">
    <location>
        <begin position="160"/>
        <end position="169"/>
    </location>
</feature>
<dbReference type="GO" id="GO:0000278">
    <property type="term" value="P:mitotic cell cycle"/>
    <property type="evidence" value="ECO:0007669"/>
    <property type="project" value="TreeGrafter"/>
</dbReference>
<feature type="region of interest" description="Disordered" evidence="9">
    <location>
        <begin position="136"/>
        <end position="173"/>
    </location>
</feature>
<evidence type="ECO:0000256" key="7">
    <source>
        <dbReference type="ARBA" id="ARBA00093551"/>
    </source>
</evidence>
<dbReference type="FunFam" id="1.20.120.1900:FF:000005">
    <property type="entry name" value="Gamma-tubulin complex component"/>
    <property type="match status" value="1"/>
</dbReference>
<dbReference type="GO" id="GO:0051011">
    <property type="term" value="F:microtubule minus-end binding"/>
    <property type="evidence" value="ECO:0007669"/>
    <property type="project" value="TreeGrafter"/>
</dbReference>
<evidence type="ECO:0000313" key="12">
    <source>
        <dbReference type="Ensembl" id="ENSCHIP00010001366.1"/>
    </source>
</evidence>
<evidence type="ECO:0000256" key="1">
    <source>
        <dbReference type="ARBA" id="ARBA00004300"/>
    </source>
</evidence>
<evidence type="ECO:0000256" key="9">
    <source>
        <dbReference type="SAM" id="MobiDB-lite"/>
    </source>
</evidence>
<dbReference type="Ensembl" id="ENSCHIT00010001930.1">
    <property type="protein sequence ID" value="ENSCHIP00010001366.1"/>
    <property type="gene ID" value="ENSCHIG00010000766.1"/>
</dbReference>
<dbReference type="GO" id="GO:0031122">
    <property type="term" value="P:cytoplasmic microtubule organization"/>
    <property type="evidence" value="ECO:0007669"/>
    <property type="project" value="TreeGrafter"/>
</dbReference>
<evidence type="ECO:0000256" key="6">
    <source>
        <dbReference type="ARBA" id="ARBA00093416"/>
    </source>
</evidence>
<evidence type="ECO:0000256" key="5">
    <source>
        <dbReference type="ARBA" id="ARBA00023212"/>
    </source>
</evidence>
<evidence type="ECO:0000259" key="10">
    <source>
        <dbReference type="Pfam" id="PF04130"/>
    </source>
</evidence>
<keyword evidence="4 8" id="KW-0493">Microtubule</keyword>
<sequence>MASLPPSWSRLDRRQERDVRELVRLVAGVQDEADPNFQLALHFAWSNFRFHRFLDVNISLYVYIYVHVPISIWKRLTEEFLNASLPSIKEFKTDVHYSILSLLLCLSDSPSNSNYVETPRDKEMGMLPNKREINWSEESEDENDQQSLSREDSGIQVDRTPLEEQDQNRKLGPRVIWKDEPDVRSWLEQHVVHQYWTVRSSRFPHSLHLHSNLATVWDQHLYSSDPLYVPDDRVFVTETQVIRETLWLLSGVKKLFIFQLIDGKVTVRNNIIVTHLTHSCLRSVLEQIAAYGQVVFRLQEFIDEVMGHSSESMLPGNGSVPKKSTEAPFRTYQAFMWALYKYFINFKEELAEIEKCIISNDTTVTLAIVVDKLSPRLAQLKVLHKVFSTGVAEVPPDTRNVVRASHLLNTLYKAILEYDNVGEASEQTVSLLFSLWVETVRPYLQTVDEWIVHGHLCDSAREFIIQRNKNVPVNHRDFWYATYTLYSTENEEKMSDNASASSGSDQGLSSRQHTMVSFLKPVLKQIIMAGKSMQLLKNLQCTESTTCQATARDAERKSLYALFLESVQSRLRHGEDFTAQALTEQRATRETLIKMQSIAERHLELEDVHDPLLAINFARLYLEQSDFHEKFAGGDVCVDRSSESVTCQTFELTLRSCLYPHIDKQYLDCCGNLMRTLKKDYRLVEYLQAMRNFFLMEGGDTMYDFYTSIFDKIREKETWQNVSFLNVQLQEAVGQRYPEDSSRLSISFENVDTAKKKLPVHILDGLTLSYKVCVFLLLLQIKWAKYSLDVLLFGELANPADKSQRKEGLLGNPDTAAHLGPQKEPVRLQVHRMFLLRVKLMHFVNSLHNYIMTRILHSTGLEFQHQVEEAKDLDQLIKIHYRYLSTIHDRCLLREKVSFVKEAIMKVLNLALMFAEGWQAGLGAWQMESIEKMESDFKNCHMFLVTILNKAVCRGSFPHCEYYVGLLCFFVCLFF</sequence>
<dbReference type="GO" id="GO:0007020">
    <property type="term" value="P:microtubule nucleation"/>
    <property type="evidence" value="ECO:0007669"/>
    <property type="project" value="InterPro"/>
</dbReference>
<dbReference type="GO" id="GO:0051321">
    <property type="term" value="P:meiotic cell cycle"/>
    <property type="evidence" value="ECO:0007669"/>
    <property type="project" value="TreeGrafter"/>
</dbReference>
<name>A0A8C2NAH1_CAPHI</name>
<dbReference type="PANTHER" id="PTHR19302">
    <property type="entry name" value="GAMMA TUBULIN COMPLEX PROTEIN"/>
    <property type="match status" value="1"/>
</dbReference>
<dbReference type="AlphaFoldDB" id="A0A8C2NAH1"/>
<dbReference type="GO" id="GO:0043015">
    <property type="term" value="F:gamma-tubulin binding"/>
    <property type="evidence" value="ECO:0007669"/>
    <property type="project" value="InterPro"/>
</dbReference>